<evidence type="ECO:0000256" key="2">
    <source>
        <dbReference type="ARBA" id="ARBA00022490"/>
    </source>
</evidence>
<dbReference type="GO" id="GO:0009401">
    <property type="term" value="P:phosphoenolpyruvate-dependent sugar phosphotransferase system"/>
    <property type="evidence" value="ECO:0007669"/>
    <property type="project" value="UniProtKB-KW"/>
</dbReference>
<dbReference type="Gene3D" id="3.30.1340.10">
    <property type="entry name" value="HPr-like"/>
    <property type="match status" value="1"/>
</dbReference>
<dbReference type="NCBIfam" id="TIGR01003">
    <property type="entry name" value="PTS_HPr_family"/>
    <property type="match status" value="1"/>
</dbReference>
<evidence type="ECO:0000256" key="1">
    <source>
        <dbReference type="ARBA" id="ARBA00004496"/>
    </source>
</evidence>
<accession>A0A3B1C2U8</accession>
<sequence>MDGPTGLTTLWVGRPHGFDNPLGKTDMEGEYKKCVTLINKWGLHAKTAFAFAKEAMKYESVITVEKGKKSADGKRMDDLLMLCAARGDTLEITAVGEDGEKALSSLADVVSSGFGEE</sequence>
<reference evidence="5" key="1">
    <citation type="submission" date="2018-06" db="EMBL/GenBank/DDBJ databases">
        <authorList>
            <person name="Zhirakovskaya E."/>
        </authorList>
    </citation>
    <scope>NUCLEOTIDE SEQUENCE</scope>
</reference>
<gene>
    <name evidence="5" type="ORF">MNBD_NITROSPINAE03-1990</name>
</gene>
<evidence type="ECO:0000313" key="5">
    <source>
        <dbReference type="EMBL" id="VAX22422.1"/>
    </source>
</evidence>
<dbReference type="InterPro" id="IPR050399">
    <property type="entry name" value="HPr"/>
</dbReference>
<dbReference type="InterPro" id="IPR000032">
    <property type="entry name" value="HPr-like"/>
</dbReference>
<dbReference type="PANTHER" id="PTHR33705:SF2">
    <property type="entry name" value="PHOSPHOCARRIER PROTEIN NPR"/>
    <property type="match status" value="1"/>
</dbReference>
<dbReference type="AlphaFoldDB" id="A0A3B1C2U8"/>
<dbReference type="GO" id="GO:0005737">
    <property type="term" value="C:cytoplasm"/>
    <property type="evidence" value="ECO:0007669"/>
    <property type="project" value="UniProtKB-SubCell"/>
</dbReference>
<dbReference type="PANTHER" id="PTHR33705">
    <property type="entry name" value="PHOSPHOCARRIER PROTEIN HPR"/>
    <property type="match status" value="1"/>
</dbReference>
<keyword evidence="2" id="KW-0963">Cytoplasm</keyword>
<protein>
    <recommendedName>
        <fullName evidence="4">HPr domain-containing protein</fullName>
    </recommendedName>
</protein>
<proteinExistence type="predicted"/>
<dbReference type="PROSITE" id="PS51350">
    <property type="entry name" value="PTS_HPR_DOM"/>
    <property type="match status" value="1"/>
</dbReference>
<keyword evidence="3" id="KW-0598">Phosphotransferase system</keyword>
<organism evidence="5">
    <name type="scientific">hydrothermal vent metagenome</name>
    <dbReference type="NCBI Taxonomy" id="652676"/>
    <lineage>
        <taxon>unclassified sequences</taxon>
        <taxon>metagenomes</taxon>
        <taxon>ecological metagenomes</taxon>
    </lineage>
</organism>
<dbReference type="PRINTS" id="PR00107">
    <property type="entry name" value="PHOSPHOCPHPR"/>
</dbReference>
<name>A0A3B1C2U8_9ZZZZ</name>
<evidence type="ECO:0000259" key="4">
    <source>
        <dbReference type="PROSITE" id="PS51350"/>
    </source>
</evidence>
<dbReference type="SUPFAM" id="SSF55594">
    <property type="entry name" value="HPr-like"/>
    <property type="match status" value="1"/>
</dbReference>
<evidence type="ECO:0000256" key="3">
    <source>
        <dbReference type="ARBA" id="ARBA00022683"/>
    </source>
</evidence>
<dbReference type="Pfam" id="PF00381">
    <property type="entry name" value="PTS-HPr"/>
    <property type="match status" value="1"/>
</dbReference>
<comment type="subcellular location">
    <subcellularLocation>
        <location evidence="1">Cytoplasm</location>
    </subcellularLocation>
</comment>
<feature type="domain" description="HPr" evidence="4">
    <location>
        <begin position="30"/>
        <end position="117"/>
    </location>
</feature>
<dbReference type="EMBL" id="UOGB01000238">
    <property type="protein sequence ID" value="VAX22422.1"/>
    <property type="molecule type" value="Genomic_DNA"/>
</dbReference>
<dbReference type="InterPro" id="IPR035895">
    <property type="entry name" value="HPr-like_sf"/>
</dbReference>